<dbReference type="EMBL" id="JAXCGZ010017337">
    <property type="protein sequence ID" value="KAK7068272.1"/>
    <property type="molecule type" value="Genomic_DNA"/>
</dbReference>
<reference evidence="1 2" key="1">
    <citation type="submission" date="2023-11" db="EMBL/GenBank/DDBJ databases">
        <title>Halocaridina rubra genome assembly.</title>
        <authorList>
            <person name="Smith C."/>
        </authorList>
    </citation>
    <scope>NUCLEOTIDE SEQUENCE [LARGE SCALE GENOMIC DNA]</scope>
    <source>
        <strain evidence="1">EP-1</strain>
        <tissue evidence="1">Whole</tissue>
    </source>
</reference>
<evidence type="ECO:0000313" key="1">
    <source>
        <dbReference type="EMBL" id="KAK7068272.1"/>
    </source>
</evidence>
<gene>
    <name evidence="1" type="ORF">SK128_016734</name>
</gene>
<evidence type="ECO:0000313" key="2">
    <source>
        <dbReference type="Proteomes" id="UP001381693"/>
    </source>
</evidence>
<proteinExistence type="predicted"/>
<sequence>MRFSLSPRLLLEGYARVRCKAEIEGFYREIADDVLSTISPFQASVLDGGRGAGVRPELYLTCGVVLSLLLLSLPYL</sequence>
<dbReference type="Proteomes" id="UP001381693">
    <property type="component" value="Unassembled WGS sequence"/>
</dbReference>
<comment type="caution">
    <text evidence="1">The sequence shown here is derived from an EMBL/GenBank/DDBJ whole genome shotgun (WGS) entry which is preliminary data.</text>
</comment>
<dbReference type="AlphaFoldDB" id="A0AAN9A3K8"/>
<keyword evidence="2" id="KW-1185">Reference proteome</keyword>
<accession>A0AAN9A3K8</accession>
<name>A0AAN9A3K8_HALRR</name>
<organism evidence="1 2">
    <name type="scientific">Halocaridina rubra</name>
    <name type="common">Hawaiian red shrimp</name>
    <dbReference type="NCBI Taxonomy" id="373956"/>
    <lineage>
        <taxon>Eukaryota</taxon>
        <taxon>Metazoa</taxon>
        <taxon>Ecdysozoa</taxon>
        <taxon>Arthropoda</taxon>
        <taxon>Crustacea</taxon>
        <taxon>Multicrustacea</taxon>
        <taxon>Malacostraca</taxon>
        <taxon>Eumalacostraca</taxon>
        <taxon>Eucarida</taxon>
        <taxon>Decapoda</taxon>
        <taxon>Pleocyemata</taxon>
        <taxon>Caridea</taxon>
        <taxon>Atyoidea</taxon>
        <taxon>Atyidae</taxon>
        <taxon>Halocaridina</taxon>
    </lineage>
</organism>
<protein>
    <submittedName>
        <fullName evidence="1">Uncharacterized protein</fullName>
    </submittedName>
</protein>